<keyword evidence="3" id="KW-1185">Reference proteome</keyword>
<protein>
    <submittedName>
        <fullName evidence="2">Glycosyltransferase</fullName>
        <ecNumber evidence="2">2.4.-.-</ecNumber>
    </submittedName>
</protein>
<proteinExistence type="predicted"/>
<dbReference type="Proteomes" id="UP001293169">
    <property type="component" value="Unassembled WGS sequence"/>
</dbReference>
<sequence length="284" mass="32711">MVQTKMTESKSIILNLTTTSGRLDLCSATLWSLVNQSLLPGRINLWISAEPYMADEGIQILPDSINRLIKYNDIIKVHYVENTGPYRKIIPALRSCLDEDILVYADDDVVYSHHWLEYLISFYLENNREYVVSSRLREMKKNFFGLYQSYSLFPLVFEKKVFYTDFIITGVGGCVLERKHISQKYIDLNSFKKIAPKTDDLWISKIIELSGSGVIACPKALDCIMEIQHDIHALNRMNTFFSSQNIISKMIGAFKRRLLGYCGVSLSNNDVMIKTINSFFKRNI</sequence>
<evidence type="ECO:0000313" key="3">
    <source>
        <dbReference type="Proteomes" id="UP001293169"/>
    </source>
</evidence>
<gene>
    <name evidence="2" type="ORF">U5E74_17480</name>
</gene>
<dbReference type="RefSeq" id="WP_322547302.1">
    <property type="nucleotide sequence ID" value="NZ_JAXUDB010000011.1"/>
</dbReference>
<keyword evidence="2" id="KW-0328">Glycosyltransferase</keyword>
<dbReference type="EMBL" id="JAXUDK010000011">
    <property type="protein sequence ID" value="MDZ7467429.1"/>
    <property type="molecule type" value="Genomic_DNA"/>
</dbReference>
<dbReference type="CDD" id="cd00761">
    <property type="entry name" value="Glyco_tranf_GTA_type"/>
    <property type="match status" value="1"/>
</dbReference>
<evidence type="ECO:0000313" key="2">
    <source>
        <dbReference type="EMBL" id="MDZ7467429.1"/>
    </source>
</evidence>
<dbReference type="SUPFAM" id="SSF53448">
    <property type="entry name" value="Nucleotide-diphospho-sugar transferases"/>
    <property type="match status" value="1"/>
</dbReference>
<name>A0ABU5M5F9_RAOPL</name>
<dbReference type="InterPro" id="IPR029044">
    <property type="entry name" value="Nucleotide-diphossugar_trans"/>
</dbReference>
<dbReference type="InterPro" id="IPR001173">
    <property type="entry name" value="Glyco_trans_2-like"/>
</dbReference>
<comment type="caution">
    <text evidence="2">The sequence shown here is derived from an EMBL/GenBank/DDBJ whole genome shotgun (WGS) entry which is preliminary data.</text>
</comment>
<organism evidence="2 3">
    <name type="scientific">Raoultella planticola</name>
    <name type="common">Klebsiella planticola</name>
    <dbReference type="NCBI Taxonomy" id="575"/>
    <lineage>
        <taxon>Bacteria</taxon>
        <taxon>Pseudomonadati</taxon>
        <taxon>Pseudomonadota</taxon>
        <taxon>Gammaproteobacteria</taxon>
        <taxon>Enterobacterales</taxon>
        <taxon>Enterobacteriaceae</taxon>
        <taxon>Klebsiella/Raoultella group</taxon>
        <taxon>Raoultella</taxon>
    </lineage>
</organism>
<reference evidence="2 3" key="1">
    <citation type="submission" date="2023-12" db="EMBL/GenBank/DDBJ databases">
        <title>N/s.</title>
        <authorList>
            <person name="Dale J."/>
        </authorList>
    </citation>
    <scope>NUCLEOTIDE SEQUENCE [LARGE SCALE GENOMIC DNA]</scope>
    <source>
        <strain evidence="2 3">2023EL-01226</strain>
    </source>
</reference>
<dbReference type="GO" id="GO:0016757">
    <property type="term" value="F:glycosyltransferase activity"/>
    <property type="evidence" value="ECO:0007669"/>
    <property type="project" value="UniProtKB-KW"/>
</dbReference>
<dbReference type="Gene3D" id="3.90.550.10">
    <property type="entry name" value="Spore Coat Polysaccharide Biosynthesis Protein SpsA, Chain A"/>
    <property type="match status" value="1"/>
</dbReference>
<dbReference type="EC" id="2.4.-.-" evidence="2"/>
<evidence type="ECO:0000259" key="1">
    <source>
        <dbReference type="Pfam" id="PF00535"/>
    </source>
</evidence>
<feature type="domain" description="Glycosyltransferase 2-like" evidence="1">
    <location>
        <begin position="32"/>
        <end position="179"/>
    </location>
</feature>
<accession>A0ABU5M5F9</accession>
<keyword evidence="2" id="KW-0808">Transferase</keyword>
<dbReference type="Pfam" id="PF00535">
    <property type="entry name" value="Glycos_transf_2"/>
    <property type="match status" value="1"/>
</dbReference>